<dbReference type="EMBL" id="AXCN02001477">
    <property type="status" value="NOT_ANNOTATED_CDS"/>
    <property type="molecule type" value="Genomic_DNA"/>
</dbReference>
<protein>
    <submittedName>
        <fullName evidence="1">Uncharacterized protein</fullName>
    </submittedName>
</protein>
<evidence type="ECO:0000313" key="2">
    <source>
        <dbReference type="Proteomes" id="UP000075886"/>
    </source>
</evidence>
<sequence length="238" mass="25385">MSKQKNNNGQSYLALSQQSSNNNLLLRRCKEAVKTPVPFRGNGITQCDQPRFRSSLKMSPVLCRLAGTCSGRNASSTGRFEDFFVATSSSSSCTTSLSLVHERSVSFPGRGGGGRGGWEEAAAQAGTSSTIVDDSAPELPPVSASSGVDPACRRITISSLSAPSSESISVSPLAPVAVLDLEPLPMRNRRAKCVRNLELFFGPSAYRLIIGVHCKLHAARHFTHEAVNADTRYATILA</sequence>
<proteinExistence type="predicted"/>
<name>A0A182PZK9_9DIPT</name>
<keyword evidence="2" id="KW-1185">Reference proteome</keyword>
<dbReference type="AlphaFoldDB" id="A0A182PZK9"/>
<reference evidence="1" key="2">
    <citation type="submission" date="2020-05" db="UniProtKB">
        <authorList>
            <consortium name="EnsemblMetazoa"/>
        </authorList>
    </citation>
    <scope>IDENTIFICATION</scope>
    <source>
        <strain evidence="1">FAR1</strain>
    </source>
</reference>
<dbReference type="Proteomes" id="UP000075886">
    <property type="component" value="Unassembled WGS sequence"/>
</dbReference>
<dbReference type="VEuPathDB" id="VectorBase:AFAF000131"/>
<accession>A0A182PZK9</accession>
<dbReference type="EnsemblMetazoa" id="AFAF000131-RA">
    <property type="protein sequence ID" value="AFAF000131-PA"/>
    <property type="gene ID" value="AFAF000131"/>
</dbReference>
<evidence type="ECO:0000313" key="1">
    <source>
        <dbReference type="EnsemblMetazoa" id="AFAF000131-PA"/>
    </source>
</evidence>
<organism evidence="1 2">
    <name type="scientific">Anopheles farauti</name>
    <dbReference type="NCBI Taxonomy" id="69004"/>
    <lineage>
        <taxon>Eukaryota</taxon>
        <taxon>Metazoa</taxon>
        <taxon>Ecdysozoa</taxon>
        <taxon>Arthropoda</taxon>
        <taxon>Hexapoda</taxon>
        <taxon>Insecta</taxon>
        <taxon>Pterygota</taxon>
        <taxon>Neoptera</taxon>
        <taxon>Endopterygota</taxon>
        <taxon>Diptera</taxon>
        <taxon>Nematocera</taxon>
        <taxon>Culicoidea</taxon>
        <taxon>Culicidae</taxon>
        <taxon>Anophelinae</taxon>
        <taxon>Anopheles</taxon>
    </lineage>
</organism>
<reference evidence="2" key="1">
    <citation type="submission" date="2014-01" db="EMBL/GenBank/DDBJ databases">
        <title>The Genome Sequence of Anopheles farauti FAR1 (V2).</title>
        <authorList>
            <consortium name="The Broad Institute Genomics Platform"/>
            <person name="Neafsey D.E."/>
            <person name="Besansky N."/>
            <person name="Howell P."/>
            <person name="Walton C."/>
            <person name="Young S.K."/>
            <person name="Zeng Q."/>
            <person name="Gargeya S."/>
            <person name="Fitzgerald M."/>
            <person name="Haas B."/>
            <person name="Abouelleil A."/>
            <person name="Allen A.W."/>
            <person name="Alvarado L."/>
            <person name="Arachchi H.M."/>
            <person name="Berlin A.M."/>
            <person name="Chapman S.B."/>
            <person name="Gainer-Dewar J."/>
            <person name="Goldberg J."/>
            <person name="Griggs A."/>
            <person name="Gujja S."/>
            <person name="Hansen M."/>
            <person name="Howarth C."/>
            <person name="Imamovic A."/>
            <person name="Ireland A."/>
            <person name="Larimer J."/>
            <person name="McCowan C."/>
            <person name="Murphy C."/>
            <person name="Pearson M."/>
            <person name="Poon T.W."/>
            <person name="Priest M."/>
            <person name="Roberts A."/>
            <person name="Saif S."/>
            <person name="Shea T."/>
            <person name="Sisk P."/>
            <person name="Sykes S."/>
            <person name="Wortman J."/>
            <person name="Nusbaum C."/>
            <person name="Birren B."/>
        </authorList>
    </citation>
    <scope>NUCLEOTIDE SEQUENCE [LARGE SCALE GENOMIC DNA]</scope>
    <source>
        <strain evidence="2">FAR1</strain>
    </source>
</reference>